<sequence length="632" mass="69785">MFPFHIQARRGPPDLSTNVRLLLASIVFFSAVFPLPGQEAPQSSPPFTQSPEEKKTSPALPPEIARLLSQASSGDAASAFALFSYYAREANQKEALRWLEASAQAGYPAAIRKLAELYEEGSGGKPRDLTRALSFYEEAARKGDRVALGCWLKLASRNPGSVDRWQLLAWSWVAQSVHLSSPSLPEISLPSVLFPPQLAKIRKEYAMLLSALAQQDDPKAALALGKAYWEGIGVSVDRKEAVRLWEKAAQQGEPEAQWRLGLAYAEGVGVKEDLLQATRWLLLAERKESLPPIARKTLERLRNRLAPRDLETLQSQLEELSQARSAVGLTSQPLVAQQKESRLLSSAASLTPSSSPQSYPSNRITTSRPDTPSRPAPKELTRPNHDESPNQVARNSLKESSNLSQSEPAKQGFGSILERCSQWWAQAQSLLELWLANKDVPFPLFWTLTCTLVAVVLALLAWLLPGSPSARFLEESSLPGKKDAKSSFTETTAPPSESIPKTGSMECFSPTEPLPNQHTLAASPVQQRLWHALARQGVTLLDHPQELETHLPSSPKHQLEREALLAVARSGLLQELKVHPATKPVPPEWIRMLEQKQGLARPWAFWAIETWLWALATALEKGATKQEDDSSF</sequence>
<reference evidence="3" key="1">
    <citation type="submission" date="2021-02" db="EMBL/GenBank/DDBJ databases">
        <authorList>
            <person name="Cremers G."/>
            <person name="Picone N."/>
        </authorList>
    </citation>
    <scope>NUCLEOTIDE SEQUENCE</scope>
    <source>
        <strain evidence="3">PQ17</strain>
    </source>
</reference>
<dbReference type="Proteomes" id="UP000663859">
    <property type="component" value="Unassembled WGS sequence"/>
</dbReference>
<keyword evidence="2" id="KW-0812">Transmembrane</keyword>
<feature type="region of interest" description="Disordered" evidence="1">
    <location>
        <begin position="345"/>
        <end position="408"/>
    </location>
</feature>
<feature type="compositionally biased region" description="Polar residues" evidence="1">
    <location>
        <begin position="40"/>
        <end position="50"/>
    </location>
</feature>
<feature type="transmembrane region" description="Helical" evidence="2">
    <location>
        <begin position="444"/>
        <end position="464"/>
    </location>
</feature>
<dbReference type="SUPFAM" id="SSF81901">
    <property type="entry name" value="HCP-like"/>
    <property type="match status" value="2"/>
</dbReference>
<evidence type="ECO:0008006" key="5">
    <source>
        <dbReference type="Google" id="ProtNLM"/>
    </source>
</evidence>
<evidence type="ECO:0000313" key="3">
    <source>
        <dbReference type="EMBL" id="CAF0696944.1"/>
    </source>
</evidence>
<dbReference type="InterPro" id="IPR050767">
    <property type="entry name" value="Sel1_AlgK"/>
</dbReference>
<dbReference type="EMBL" id="CAJNOB010000013">
    <property type="protein sequence ID" value="CAF0696944.1"/>
    <property type="molecule type" value="Genomic_DNA"/>
</dbReference>
<feature type="compositionally biased region" description="Basic and acidic residues" evidence="1">
    <location>
        <begin position="376"/>
        <end position="388"/>
    </location>
</feature>
<keyword evidence="4" id="KW-1185">Reference proteome</keyword>
<proteinExistence type="predicted"/>
<keyword evidence="2" id="KW-1133">Transmembrane helix</keyword>
<keyword evidence="2" id="KW-0472">Membrane</keyword>
<evidence type="ECO:0000313" key="4">
    <source>
        <dbReference type="Proteomes" id="UP000663859"/>
    </source>
</evidence>
<feature type="compositionally biased region" description="Low complexity" evidence="1">
    <location>
        <begin position="345"/>
        <end position="361"/>
    </location>
</feature>
<feature type="region of interest" description="Disordered" evidence="1">
    <location>
        <begin position="39"/>
        <end position="59"/>
    </location>
</feature>
<protein>
    <recommendedName>
        <fullName evidence="5">Localization factor PodJL</fullName>
    </recommendedName>
</protein>
<accession>A0A8J2BPJ4</accession>
<organism evidence="3 4">
    <name type="scientific">Candidatus Methylacidithermus pantelleriae</name>
    <dbReference type="NCBI Taxonomy" id="2744239"/>
    <lineage>
        <taxon>Bacteria</taxon>
        <taxon>Pseudomonadati</taxon>
        <taxon>Verrucomicrobiota</taxon>
        <taxon>Methylacidiphilae</taxon>
        <taxon>Methylacidiphilales</taxon>
        <taxon>Methylacidiphilaceae</taxon>
        <taxon>Candidatus Methylacidithermus</taxon>
    </lineage>
</organism>
<feature type="compositionally biased region" description="Polar residues" evidence="1">
    <location>
        <begin position="389"/>
        <end position="408"/>
    </location>
</feature>
<dbReference type="Pfam" id="PF08238">
    <property type="entry name" value="Sel1"/>
    <property type="match status" value="4"/>
</dbReference>
<dbReference type="InterPro" id="IPR011990">
    <property type="entry name" value="TPR-like_helical_dom_sf"/>
</dbReference>
<comment type="caution">
    <text evidence="3">The sequence shown here is derived from an EMBL/GenBank/DDBJ whole genome shotgun (WGS) entry which is preliminary data.</text>
</comment>
<evidence type="ECO:0000256" key="2">
    <source>
        <dbReference type="SAM" id="Phobius"/>
    </source>
</evidence>
<dbReference type="InterPro" id="IPR006597">
    <property type="entry name" value="Sel1-like"/>
</dbReference>
<dbReference type="PANTHER" id="PTHR11102:SF160">
    <property type="entry name" value="ERAD-ASSOCIATED E3 UBIQUITIN-PROTEIN LIGASE COMPONENT HRD3"/>
    <property type="match status" value="1"/>
</dbReference>
<feature type="region of interest" description="Disordered" evidence="1">
    <location>
        <begin position="473"/>
        <end position="513"/>
    </location>
</feature>
<evidence type="ECO:0000256" key="1">
    <source>
        <dbReference type="SAM" id="MobiDB-lite"/>
    </source>
</evidence>
<gene>
    <name evidence="3" type="ORF">MPNT_200005</name>
</gene>
<dbReference type="SMART" id="SM00671">
    <property type="entry name" value="SEL1"/>
    <property type="match status" value="4"/>
</dbReference>
<dbReference type="AlphaFoldDB" id="A0A8J2BPJ4"/>
<dbReference type="Gene3D" id="1.25.40.10">
    <property type="entry name" value="Tetratricopeptide repeat domain"/>
    <property type="match status" value="2"/>
</dbReference>
<dbReference type="PANTHER" id="PTHR11102">
    <property type="entry name" value="SEL-1-LIKE PROTEIN"/>
    <property type="match status" value="1"/>
</dbReference>
<feature type="compositionally biased region" description="Polar residues" evidence="1">
    <location>
        <begin position="486"/>
        <end position="501"/>
    </location>
</feature>
<name>A0A8J2BPJ4_9BACT</name>